<dbReference type="AlphaFoldDB" id="A0A7W3J5M5"/>
<organism evidence="2 3">
    <name type="scientific">Promicromonospora sukumoe</name>
    <dbReference type="NCBI Taxonomy" id="88382"/>
    <lineage>
        <taxon>Bacteria</taxon>
        <taxon>Bacillati</taxon>
        <taxon>Actinomycetota</taxon>
        <taxon>Actinomycetes</taxon>
        <taxon>Micrococcales</taxon>
        <taxon>Promicromonosporaceae</taxon>
        <taxon>Promicromonospora</taxon>
    </lineage>
</organism>
<keyword evidence="1" id="KW-1133">Transmembrane helix</keyword>
<keyword evidence="3" id="KW-1185">Reference proteome</keyword>
<feature type="transmembrane region" description="Helical" evidence="1">
    <location>
        <begin position="155"/>
        <end position="177"/>
    </location>
</feature>
<keyword evidence="1" id="KW-0812">Transmembrane</keyword>
<accession>A0A7W3J5M5</accession>
<evidence type="ECO:0000313" key="2">
    <source>
        <dbReference type="EMBL" id="MBA8806629.1"/>
    </source>
</evidence>
<evidence type="ECO:0000256" key="1">
    <source>
        <dbReference type="SAM" id="Phobius"/>
    </source>
</evidence>
<feature type="transmembrane region" description="Helical" evidence="1">
    <location>
        <begin position="24"/>
        <end position="48"/>
    </location>
</feature>
<keyword evidence="1" id="KW-0472">Membrane</keyword>
<sequence length="194" mass="21338">MLEVDGPVTDQRSILMSRTVPSRIARWLVLALGLVLASCALAGCSYGAELRQVQQGLLDEGFDDAGVWVRFFESREVSEDRVEVVLVGSSMDREAAWEIAATAVWEKLPVEFDYLLVEYEGEVDTATYAELEGEFGPRPDGLVEHSAPGAVVGTVARVVAVFIVIGVIALVPVMVLIRRNRRRRRLRGKARPAV</sequence>
<dbReference type="EMBL" id="JACGWV010000001">
    <property type="protein sequence ID" value="MBA8806629.1"/>
    <property type="molecule type" value="Genomic_DNA"/>
</dbReference>
<proteinExistence type="predicted"/>
<evidence type="ECO:0000313" key="3">
    <source>
        <dbReference type="Proteomes" id="UP000540568"/>
    </source>
</evidence>
<reference evidence="2 3" key="1">
    <citation type="submission" date="2020-07" db="EMBL/GenBank/DDBJ databases">
        <title>Sequencing the genomes of 1000 actinobacteria strains.</title>
        <authorList>
            <person name="Klenk H.-P."/>
        </authorList>
    </citation>
    <scope>NUCLEOTIDE SEQUENCE [LARGE SCALE GENOMIC DNA]</scope>
    <source>
        <strain evidence="2 3">DSM 44121</strain>
    </source>
</reference>
<comment type="caution">
    <text evidence="2">The sequence shown here is derived from an EMBL/GenBank/DDBJ whole genome shotgun (WGS) entry which is preliminary data.</text>
</comment>
<name>A0A7W3J5M5_9MICO</name>
<protein>
    <submittedName>
        <fullName evidence="2">Uncharacterized protein</fullName>
    </submittedName>
</protein>
<gene>
    <name evidence="2" type="ORF">FHX71_000571</name>
</gene>
<dbReference type="RefSeq" id="WP_182614332.1">
    <property type="nucleotide sequence ID" value="NZ_JACGWV010000001.1"/>
</dbReference>
<dbReference type="Proteomes" id="UP000540568">
    <property type="component" value="Unassembled WGS sequence"/>
</dbReference>